<organism evidence="1 2">
    <name type="scientific">Acetobacter persici</name>
    <dbReference type="NCBI Taxonomy" id="1076596"/>
    <lineage>
        <taxon>Bacteria</taxon>
        <taxon>Pseudomonadati</taxon>
        <taxon>Pseudomonadota</taxon>
        <taxon>Alphaproteobacteria</taxon>
        <taxon>Acetobacterales</taxon>
        <taxon>Acetobacteraceae</taxon>
        <taxon>Acetobacter</taxon>
    </lineage>
</organism>
<name>A0A1U9LFY0_9PROT</name>
<proteinExistence type="predicted"/>
<protein>
    <submittedName>
        <fullName evidence="1">Uncharacterized protein</fullName>
    </submittedName>
</protein>
<dbReference type="AlphaFoldDB" id="A0A1U9LFY0"/>
<dbReference type="STRING" id="1076596.A0U91_11395"/>
<dbReference type="KEGG" id="aper:A0U91_11395"/>
<dbReference type="Proteomes" id="UP000189055">
    <property type="component" value="Chromosome"/>
</dbReference>
<gene>
    <name evidence="1" type="ORF">A0U91_11395</name>
</gene>
<dbReference type="EMBL" id="CP014687">
    <property type="protein sequence ID" value="AQT05366.1"/>
    <property type="molecule type" value="Genomic_DNA"/>
</dbReference>
<accession>A0A1U9LFY0</accession>
<evidence type="ECO:0000313" key="2">
    <source>
        <dbReference type="Proteomes" id="UP000189055"/>
    </source>
</evidence>
<reference evidence="1 2" key="1">
    <citation type="submission" date="2016-03" db="EMBL/GenBank/DDBJ databases">
        <title>Acetic acid bacteria sequencing.</title>
        <authorList>
            <person name="Brandt J."/>
            <person name="Jakob F."/>
            <person name="Vogel R.F."/>
        </authorList>
    </citation>
    <scope>NUCLEOTIDE SEQUENCE [LARGE SCALE GENOMIC DNA]</scope>
    <source>
        <strain evidence="1 2">TMW2.1084</strain>
    </source>
</reference>
<evidence type="ECO:0000313" key="1">
    <source>
        <dbReference type="EMBL" id="AQT05366.1"/>
    </source>
</evidence>
<sequence>MLDARMVDWRYEKWKIVFIFGETRIKAFLSRDIKRLMGRRTPRKTSHFLCLNAYFMEYLTAKMAKVFLKKRLFFKNSPDSSICVYKRTCDLKLIISLIFPRKKNYVIEHLN</sequence>